<dbReference type="SUPFAM" id="SSF53474">
    <property type="entry name" value="alpha/beta-Hydrolases"/>
    <property type="match status" value="1"/>
</dbReference>
<gene>
    <name evidence="2" type="ORF">S03H2_40781</name>
</gene>
<sequence>LPEFVKGKSGYVISDDHKIWYESITPEDSNKRAILLFMGMATDALGWPQTFIDKLVDSGYQVIRYDYRGTGQSNWVEDWQQKPYSVADLAKDAETILDTLNVSKVHLVGLSLGGMVAQEFAIENPDKTLTLTSIMSSGNIADKELPEASKSIVFDFTKIGIKYGIFQSEKNTIKMMLSAKMILRGDAQYDIDVKGTAEQVLYNLRKRKGYNPDASKQHDQAANLWGSRYDELKDLKIPVLIIHGLNDPFVSIEHSKKLASVIPNSKTKWFNNMG</sequence>
<dbReference type="PRINTS" id="PR00111">
    <property type="entry name" value="ABHYDROLASE"/>
</dbReference>
<reference evidence="2" key="1">
    <citation type="journal article" date="2014" name="Front. Microbiol.">
        <title>High frequency of phylogenetically diverse reductive dehalogenase-homologous genes in deep subseafloor sedimentary metagenomes.</title>
        <authorList>
            <person name="Kawai M."/>
            <person name="Futagami T."/>
            <person name="Toyoda A."/>
            <person name="Takaki Y."/>
            <person name="Nishi S."/>
            <person name="Hori S."/>
            <person name="Arai W."/>
            <person name="Tsubouchi T."/>
            <person name="Morono Y."/>
            <person name="Uchiyama I."/>
            <person name="Ito T."/>
            <person name="Fujiyama A."/>
            <person name="Inagaki F."/>
            <person name="Takami H."/>
        </authorList>
    </citation>
    <scope>NUCLEOTIDE SEQUENCE</scope>
    <source>
        <strain evidence="2">Expedition CK06-06</strain>
    </source>
</reference>
<dbReference type="Gene3D" id="3.40.50.1820">
    <property type="entry name" value="alpha/beta hydrolase"/>
    <property type="match status" value="1"/>
</dbReference>
<dbReference type="AlphaFoldDB" id="X1H5Z3"/>
<comment type="caution">
    <text evidence="2">The sequence shown here is derived from an EMBL/GenBank/DDBJ whole genome shotgun (WGS) entry which is preliminary data.</text>
</comment>
<organism evidence="2">
    <name type="scientific">marine sediment metagenome</name>
    <dbReference type="NCBI Taxonomy" id="412755"/>
    <lineage>
        <taxon>unclassified sequences</taxon>
        <taxon>metagenomes</taxon>
        <taxon>ecological metagenomes</taxon>
    </lineage>
</organism>
<evidence type="ECO:0000313" key="2">
    <source>
        <dbReference type="EMBL" id="GAH64822.1"/>
    </source>
</evidence>
<proteinExistence type="predicted"/>
<dbReference type="InterPro" id="IPR050471">
    <property type="entry name" value="AB_hydrolase"/>
</dbReference>
<dbReference type="EMBL" id="BARU01025301">
    <property type="protein sequence ID" value="GAH64822.1"/>
    <property type="molecule type" value="Genomic_DNA"/>
</dbReference>
<name>X1H5Z3_9ZZZZ</name>
<feature type="non-terminal residue" evidence="2">
    <location>
        <position position="274"/>
    </location>
</feature>
<dbReference type="PANTHER" id="PTHR43433">
    <property type="entry name" value="HYDROLASE, ALPHA/BETA FOLD FAMILY PROTEIN"/>
    <property type="match status" value="1"/>
</dbReference>
<dbReference type="InterPro" id="IPR029058">
    <property type="entry name" value="AB_hydrolase_fold"/>
</dbReference>
<protein>
    <recommendedName>
        <fullName evidence="1">AB hydrolase-1 domain-containing protein</fullName>
    </recommendedName>
</protein>
<dbReference type="InterPro" id="IPR000073">
    <property type="entry name" value="AB_hydrolase_1"/>
</dbReference>
<accession>X1H5Z3</accession>
<dbReference type="Pfam" id="PF00561">
    <property type="entry name" value="Abhydrolase_1"/>
    <property type="match status" value="1"/>
</dbReference>
<dbReference type="PANTHER" id="PTHR43433:SF5">
    <property type="entry name" value="AB HYDROLASE-1 DOMAIN-CONTAINING PROTEIN"/>
    <property type="match status" value="1"/>
</dbReference>
<feature type="domain" description="AB hydrolase-1" evidence="1">
    <location>
        <begin position="33"/>
        <end position="268"/>
    </location>
</feature>
<evidence type="ECO:0000259" key="1">
    <source>
        <dbReference type="Pfam" id="PF00561"/>
    </source>
</evidence>
<feature type="non-terminal residue" evidence="2">
    <location>
        <position position="1"/>
    </location>
</feature>